<dbReference type="PANTHER" id="PTHR42996">
    <property type="entry name" value="PHOSPHATE-BINDING PROTEIN PSTS"/>
    <property type="match status" value="1"/>
</dbReference>
<feature type="chain" id="PRO_5010176108" description="Phosphate-binding protein" evidence="5">
    <location>
        <begin position="29"/>
        <end position="359"/>
    </location>
</feature>
<dbReference type="GO" id="GO:0043190">
    <property type="term" value="C:ATP-binding cassette (ABC) transporter complex"/>
    <property type="evidence" value="ECO:0007669"/>
    <property type="project" value="InterPro"/>
</dbReference>
<dbReference type="AlphaFoldDB" id="A0A1H2VCS7"/>
<dbReference type="Gene3D" id="3.40.190.10">
    <property type="entry name" value="Periplasmic binding protein-like II"/>
    <property type="match status" value="2"/>
</dbReference>
<dbReference type="STRING" id="89784.SAMN04489725_11080"/>
<dbReference type="EMBL" id="FNOJ01000010">
    <property type="protein sequence ID" value="SDW65689.1"/>
    <property type="molecule type" value="Genomic_DNA"/>
</dbReference>
<feature type="domain" description="PBP" evidence="6">
    <location>
        <begin position="31"/>
        <end position="325"/>
    </location>
</feature>
<evidence type="ECO:0000259" key="6">
    <source>
        <dbReference type="Pfam" id="PF12849"/>
    </source>
</evidence>
<name>A0A1H2VCS7_9BACL</name>
<dbReference type="Proteomes" id="UP000182589">
    <property type="component" value="Unassembled WGS sequence"/>
</dbReference>
<accession>A0A1H2VCS7</accession>
<dbReference type="GO" id="GO:0042301">
    <property type="term" value="F:phosphate ion binding"/>
    <property type="evidence" value="ECO:0007669"/>
    <property type="project" value="InterPro"/>
</dbReference>
<dbReference type="InterPro" id="IPR050962">
    <property type="entry name" value="Phosphate-bind_PstS"/>
</dbReference>
<evidence type="ECO:0000256" key="2">
    <source>
        <dbReference type="ARBA" id="ARBA00022448"/>
    </source>
</evidence>
<protein>
    <recommendedName>
        <fullName evidence="4">Phosphate-binding protein</fullName>
    </recommendedName>
</protein>
<keyword evidence="8" id="KW-1185">Reference proteome</keyword>
<keyword evidence="3 4" id="KW-0592">Phosphate transport</keyword>
<comment type="similarity">
    <text evidence="1 4">Belongs to the PstS family.</text>
</comment>
<dbReference type="PIRSF" id="PIRSF002756">
    <property type="entry name" value="PstS"/>
    <property type="match status" value="1"/>
</dbReference>
<organism evidence="7 8">
    <name type="scientific">Alicyclobacillus hesperidum</name>
    <dbReference type="NCBI Taxonomy" id="89784"/>
    <lineage>
        <taxon>Bacteria</taxon>
        <taxon>Bacillati</taxon>
        <taxon>Bacillota</taxon>
        <taxon>Bacilli</taxon>
        <taxon>Bacillales</taxon>
        <taxon>Alicyclobacillaceae</taxon>
        <taxon>Alicyclobacillus</taxon>
    </lineage>
</organism>
<dbReference type="NCBIfam" id="TIGR00975">
    <property type="entry name" value="3a0107s03"/>
    <property type="match status" value="1"/>
</dbReference>
<keyword evidence="5" id="KW-0732">Signal</keyword>
<dbReference type="RefSeq" id="WP_074693270.1">
    <property type="nucleotide sequence ID" value="NZ_FNOJ01000010.1"/>
</dbReference>
<keyword evidence="2 4" id="KW-0813">Transport</keyword>
<dbReference type="GO" id="GO:0035435">
    <property type="term" value="P:phosphate ion transmembrane transport"/>
    <property type="evidence" value="ECO:0007669"/>
    <property type="project" value="InterPro"/>
</dbReference>
<gene>
    <name evidence="7" type="ORF">SAMN04489725_11080</name>
</gene>
<dbReference type="CDD" id="cd13565">
    <property type="entry name" value="PBP2_PstS"/>
    <property type="match status" value="1"/>
</dbReference>
<evidence type="ECO:0000256" key="4">
    <source>
        <dbReference type="PIRNR" id="PIRNR002756"/>
    </source>
</evidence>
<feature type="signal peptide" evidence="5">
    <location>
        <begin position="1"/>
        <end position="28"/>
    </location>
</feature>
<sequence length="359" mass="37949">MRTTKQMWTVGMVTAGILLSGTAAPVFANQSLTETGSSLMYPLFQQEWIPAYRAVAPNVSISAAATGSGTGISDAIAGTVNIGASDAYLAPSEAASAPGVENIPMAISAQTIMYNLPGLKPSQHLKLSGNVLALIYEGKITKWNDARIAALNRGLPLPNKPIVTVRRSDGSGDTFLFTTLLCDTNHWWAANVGYGTSVSWPAVQGQIGAKGNSGIVDALAKTPYSLSYVGISYLKQALATSPTMGEAAMQNRAGKFVLPTPATIQAAAKVGAQHVPQNEAISLIYEPGIDSYPLINFEYVIVNRKQPDTDTATMLKDFLQWAISPSGGQQAKYMTPVNFLPLPPSISALSKAQIDHIHG</sequence>
<dbReference type="InterPro" id="IPR005673">
    <property type="entry name" value="ABC_phos-bd_PstS"/>
</dbReference>
<proteinExistence type="inferred from homology"/>
<evidence type="ECO:0000313" key="7">
    <source>
        <dbReference type="EMBL" id="SDW65689.1"/>
    </source>
</evidence>
<dbReference type="PANTHER" id="PTHR42996:SF1">
    <property type="entry name" value="PHOSPHATE-BINDING PROTEIN PSTS"/>
    <property type="match status" value="1"/>
</dbReference>
<dbReference type="InterPro" id="IPR024370">
    <property type="entry name" value="PBP_domain"/>
</dbReference>
<evidence type="ECO:0000256" key="5">
    <source>
        <dbReference type="SAM" id="SignalP"/>
    </source>
</evidence>
<dbReference type="Pfam" id="PF12849">
    <property type="entry name" value="PBP_like_2"/>
    <property type="match status" value="1"/>
</dbReference>
<evidence type="ECO:0000313" key="8">
    <source>
        <dbReference type="Proteomes" id="UP000182589"/>
    </source>
</evidence>
<evidence type="ECO:0000256" key="1">
    <source>
        <dbReference type="ARBA" id="ARBA00008725"/>
    </source>
</evidence>
<dbReference type="SUPFAM" id="SSF53850">
    <property type="entry name" value="Periplasmic binding protein-like II"/>
    <property type="match status" value="1"/>
</dbReference>
<evidence type="ECO:0000256" key="3">
    <source>
        <dbReference type="ARBA" id="ARBA00022592"/>
    </source>
</evidence>
<reference evidence="8" key="1">
    <citation type="submission" date="2016-10" db="EMBL/GenBank/DDBJ databases">
        <authorList>
            <person name="Varghese N."/>
        </authorList>
    </citation>
    <scope>NUCLEOTIDE SEQUENCE [LARGE SCALE GENOMIC DNA]</scope>
    <source>
        <strain evidence="8">DSM 12489</strain>
    </source>
</reference>